<feature type="transmembrane region" description="Helical" evidence="8">
    <location>
        <begin position="300"/>
        <end position="318"/>
    </location>
</feature>
<reference evidence="9 10" key="1">
    <citation type="journal article" date="2019" name="Int. J. Syst. Evol. Microbiol.">
        <title>The Global Catalogue of Microorganisms (GCM) 10K type strain sequencing project: providing services to taxonomists for standard genome sequencing and annotation.</title>
        <authorList>
            <consortium name="The Broad Institute Genomics Platform"/>
            <consortium name="The Broad Institute Genome Sequencing Center for Infectious Disease"/>
            <person name="Wu L."/>
            <person name="Ma J."/>
        </authorList>
    </citation>
    <scope>NUCLEOTIDE SEQUENCE [LARGE SCALE GENOMIC DNA]</scope>
    <source>
        <strain evidence="9 10">JCM 15749</strain>
    </source>
</reference>
<evidence type="ECO:0000256" key="5">
    <source>
        <dbReference type="ARBA" id="ARBA00022984"/>
    </source>
</evidence>
<keyword evidence="2" id="KW-1003">Cell membrane</keyword>
<sequence>MSDVARASMWMALGTIVSRLTGLVRLVLLAATIGIALNADLFNIANTIPNAVYILVAGGLFNVVLVPQLVRAMKRDADGGDAYAHRIITLGLVALLTATVVLIALIPLLSRLVFSSRLFEPELSDQLQSGMLLMALCMPQVFFYGAFVLIGQVLNARRYFGPMMWAPVVNNAVACALLGVYIVVFGTSNGEDGFTTSEALLLGLGSTAGIVAQTLTLLPFLRRSGFRIRLRFDFRGTGLGHTLRLGAWTLGFIVANQVSFIVIQRLGNAGTARAALEGVTGAGTAVYEIGFLVSQMPHGVITVSLATAVIPTLSALAADREHRRMGRELGRTLRITLAIIAPIALAVAVLGGPAAGVLGFVPTLRGDTEVVGWTIAAFAPAMVAFCVHFVVLRGFYAAENTRTPFFIQVAVAATNIAAAVLLTSLVEPGRVAQMLALAYGIAYLVGAVVALVVFSRSVAPVVDAETLRFFVRLALALLVTAVLMLAARWGLSTAGVRADTPVGSLLVLAGAGAVGAATFVGAATAVRLEEVRHVLTTVLRRR</sequence>
<feature type="transmembrane region" description="Helical" evidence="8">
    <location>
        <begin position="503"/>
        <end position="526"/>
    </location>
</feature>
<feature type="transmembrane region" description="Helical" evidence="8">
    <location>
        <begin position="339"/>
        <end position="364"/>
    </location>
</feature>
<protein>
    <recommendedName>
        <fullName evidence="11">Murein biosynthesis integral membrane protein MurJ</fullName>
    </recommendedName>
</protein>
<evidence type="ECO:0000256" key="2">
    <source>
        <dbReference type="ARBA" id="ARBA00022475"/>
    </source>
</evidence>
<feature type="transmembrane region" description="Helical" evidence="8">
    <location>
        <begin position="168"/>
        <end position="187"/>
    </location>
</feature>
<evidence type="ECO:0008006" key="11">
    <source>
        <dbReference type="Google" id="ProtNLM"/>
    </source>
</evidence>
<evidence type="ECO:0000256" key="7">
    <source>
        <dbReference type="ARBA" id="ARBA00023136"/>
    </source>
</evidence>
<comment type="caution">
    <text evidence="9">The sequence shown here is derived from an EMBL/GenBank/DDBJ whole genome shotgun (WGS) entry which is preliminary data.</text>
</comment>
<feature type="transmembrane region" description="Helical" evidence="8">
    <location>
        <begin position="199"/>
        <end position="221"/>
    </location>
</feature>
<feature type="transmembrane region" description="Helical" evidence="8">
    <location>
        <begin position="370"/>
        <end position="392"/>
    </location>
</feature>
<dbReference type="Pfam" id="PF03023">
    <property type="entry name" value="MurJ"/>
    <property type="match status" value="1"/>
</dbReference>
<evidence type="ECO:0000256" key="8">
    <source>
        <dbReference type="SAM" id="Phobius"/>
    </source>
</evidence>
<organism evidence="9 10">
    <name type="scientific">Aeromicrobium halocynthiae</name>
    <dbReference type="NCBI Taxonomy" id="560557"/>
    <lineage>
        <taxon>Bacteria</taxon>
        <taxon>Bacillati</taxon>
        <taxon>Actinomycetota</taxon>
        <taxon>Actinomycetes</taxon>
        <taxon>Propionibacteriales</taxon>
        <taxon>Nocardioidaceae</taxon>
        <taxon>Aeromicrobium</taxon>
    </lineage>
</organism>
<feature type="transmembrane region" description="Helical" evidence="8">
    <location>
        <begin position="242"/>
        <end position="263"/>
    </location>
</feature>
<dbReference type="PRINTS" id="PR01806">
    <property type="entry name" value="VIRFACTRMVIN"/>
</dbReference>
<proteinExistence type="predicted"/>
<accession>A0ABN2W141</accession>
<dbReference type="InterPro" id="IPR004268">
    <property type="entry name" value="MurJ"/>
</dbReference>
<dbReference type="EMBL" id="BAAAPY010000007">
    <property type="protein sequence ID" value="GAA2080405.1"/>
    <property type="molecule type" value="Genomic_DNA"/>
</dbReference>
<dbReference type="InterPro" id="IPR051050">
    <property type="entry name" value="Lipid_II_flippase_MurJ/MviN"/>
</dbReference>
<feature type="transmembrane region" description="Helical" evidence="8">
    <location>
        <begin position="469"/>
        <end position="491"/>
    </location>
</feature>
<evidence type="ECO:0000313" key="9">
    <source>
        <dbReference type="EMBL" id="GAA2080405.1"/>
    </source>
</evidence>
<dbReference type="Proteomes" id="UP001501480">
    <property type="component" value="Unassembled WGS sequence"/>
</dbReference>
<feature type="transmembrane region" description="Helical" evidence="8">
    <location>
        <begin position="51"/>
        <end position="70"/>
    </location>
</feature>
<name>A0ABN2W141_9ACTN</name>
<dbReference type="PANTHER" id="PTHR47019">
    <property type="entry name" value="LIPID II FLIPPASE MURJ"/>
    <property type="match status" value="1"/>
</dbReference>
<evidence type="ECO:0000256" key="4">
    <source>
        <dbReference type="ARBA" id="ARBA00022960"/>
    </source>
</evidence>
<dbReference type="RefSeq" id="WP_344327931.1">
    <property type="nucleotide sequence ID" value="NZ_BAAAPY010000007.1"/>
</dbReference>
<evidence type="ECO:0000256" key="6">
    <source>
        <dbReference type="ARBA" id="ARBA00022989"/>
    </source>
</evidence>
<keyword evidence="6 8" id="KW-1133">Transmembrane helix</keyword>
<keyword evidence="10" id="KW-1185">Reference proteome</keyword>
<keyword evidence="5" id="KW-0573">Peptidoglycan synthesis</keyword>
<feature type="transmembrane region" description="Helical" evidence="8">
    <location>
        <begin position="437"/>
        <end position="457"/>
    </location>
</feature>
<dbReference type="PANTHER" id="PTHR47019:SF1">
    <property type="entry name" value="LIPID II FLIPPASE MURJ"/>
    <property type="match status" value="1"/>
</dbReference>
<comment type="subcellular location">
    <subcellularLocation>
        <location evidence="1">Cell membrane</location>
        <topology evidence="1">Multi-pass membrane protein</topology>
    </subcellularLocation>
</comment>
<keyword evidence="3 8" id="KW-0812">Transmembrane</keyword>
<gene>
    <name evidence="9" type="ORF">GCM10009821_20980</name>
</gene>
<evidence type="ECO:0000256" key="3">
    <source>
        <dbReference type="ARBA" id="ARBA00022692"/>
    </source>
</evidence>
<dbReference type="NCBIfam" id="TIGR01695">
    <property type="entry name" value="murJ_mviN"/>
    <property type="match status" value="1"/>
</dbReference>
<keyword evidence="4" id="KW-0133">Cell shape</keyword>
<evidence type="ECO:0000313" key="10">
    <source>
        <dbReference type="Proteomes" id="UP001501480"/>
    </source>
</evidence>
<evidence type="ECO:0000256" key="1">
    <source>
        <dbReference type="ARBA" id="ARBA00004651"/>
    </source>
</evidence>
<feature type="transmembrane region" description="Helical" evidence="8">
    <location>
        <begin position="130"/>
        <end position="156"/>
    </location>
</feature>
<feature type="transmembrane region" description="Helical" evidence="8">
    <location>
        <begin position="90"/>
        <end position="110"/>
    </location>
</feature>
<feature type="transmembrane region" description="Helical" evidence="8">
    <location>
        <begin position="404"/>
        <end position="425"/>
    </location>
</feature>
<keyword evidence="7 8" id="KW-0472">Membrane</keyword>